<evidence type="ECO:0000256" key="3">
    <source>
        <dbReference type="ARBA" id="ARBA00022670"/>
    </source>
</evidence>
<evidence type="ECO:0000313" key="17">
    <source>
        <dbReference type="EMBL" id="GJT48838.1"/>
    </source>
</evidence>
<evidence type="ECO:0000256" key="5">
    <source>
        <dbReference type="ARBA" id="ARBA00022723"/>
    </source>
</evidence>
<dbReference type="Pfam" id="PF13976">
    <property type="entry name" value="gag_pre-integrs"/>
    <property type="match status" value="1"/>
</dbReference>
<dbReference type="Pfam" id="PF22936">
    <property type="entry name" value="Pol_BBD"/>
    <property type="match status" value="1"/>
</dbReference>
<dbReference type="PANTHER" id="PTHR42648:SF11">
    <property type="entry name" value="TRANSPOSON TY4-P GAG-POL POLYPROTEIN"/>
    <property type="match status" value="1"/>
</dbReference>
<evidence type="ECO:0000256" key="13">
    <source>
        <dbReference type="ARBA" id="ARBA00022932"/>
    </source>
</evidence>
<keyword evidence="2" id="KW-1188">Viral release from host cell</keyword>
<keyword evidence="5" id="KW-0479">Metal-binding</keyword>
<evidence type="ECO:0000256" key="14">
    <source>
        <dbReference type="ARBA" id="ARBA00023113"/>
    </source>
</evidence>
<evidence type="ECO:0000256" key="15">
    <source>
        <dbReference type="ARBA" id="ARBA00023172"/>
    </source>
</evidence>
<keyword evidence="10" id="KW-0460">Magnesium</keyword>
<dbReference type="InterPro" id="IPR012337">
    <property type="entry name" value="RNaseH-like_sf"/>
</dbReference>
<proteinExistence type="predicted"/>
<evidence type="ECO:0000256" key="11">
    <source>
        <dbReference type="ARBA" id="ARBA00022908"/>
    </source>
</evidence>
<dbReference type="InterPro" id="IPR039537">
    <property type="entry name" value="Retrotran_Ty1/copia-like"/>
</dbReference>
<keyword evidence="13" id="KW-0808">Transferase</keyword>
<keyword evidence="15" id="KW-0233">DNA recombination</keyword>
<name>A0ABQ5ED66_9ASTR</name>
<comment type="function">
    <text evidence="1">The aspartyl protease (PR) mediates the proteolytic cleavages of the Gag and Gag-Pol polyproteins after assembly of the VLP.</text>
</comment>
<keyword evidence="9" id="KW-0067">ATP-binding</keyword>
<dbReference type="Proteomes" id="UP001151760">
    <property type="component" value="Unassembled WGS sequence"/>
</dbReference>
<reference evidence="17" key="2">
    <citation type="submission" date="2022-01" db="EMBL/GenBank/DDBJ databases">
        <authorList>
            <person name="Yamashiro T."/>
            <person name="Shiraishi A."/>
            <person name="Satake H."/>
            <person name="Nakayama K."/>
        </authorList>
    </citation>
    <scope>NUCLEOTIDE SEQUENCE</scope>
</reference>
<organism evidence="17 18">
    <name type="scientific">Tanacetum coccineum</name>
    <dbReference type="NCBI Taxonomy" id="301880"/>
    <lineage>
        <taxon>Eukaryota</taxon>
        <taxon>Viridiplantae</taxon>
        <taxon>Streptophyta</taxon>
        <taxon>Embryophyta</taxon>
        <taxon>Tracheophyta</taxon>
        <taxon>Spermatophyta</taxon>
        <taxon>Magnoliopsida</taxon>
        <taxon>eudicotyledons</taxon>
        <taxon>Gunneridae</taxon>
        <taxon>Pentapetalae</taxon>
        <taxon>asterids</taxon>
        <taxon>campanulids</taxon>
        <taxon>Asterales</taxon>
        <taxon>Asteraceae</taxon>
        <taxon>Asteroideae</taxon>
        <taxon>Anthemideae</taxon>
        <taxon>Anthemidinae</taxon>
        <taxon>Tanacetum</taxon>
    </lineage>
</organism>
<evidence type="ECO:0000256" key="6">
    <source>
        <dbReference type="ARBA" id="ARBA00022741"/>
    </source>
</evidence>
<keyword evidence="11" id="KW-0229">DNA integration</keyword>
<dbReference type="PROSITE" id="PS50994">
    <property type="entry name" value="INTEGRASE"/>
    <property type="match status" value="1"/>
</dbReference>
<evidence type="ECO:0000256" key="1">
    <source>
        <dbReference type="ARBA" id="ARBA00002180"/>
    </source>
</evidence>
<dbReference type="EMBL" id="BQNB010016186">
    <property type="protein sequence ID" value="GJT48838.1"/>
    <property type="molecule type" value="Genomic_DNA"/>
</dbReference>
<dbReference type="SUPFAM" id="SSF53098">
    <property type="entry name" value="Ribonuclease H-like"/>
    <property type="match status" value="1"/>
</dbReference>
<evidence type="ECO:0000256" key="2">
    <source>
        <dbReference type="ARBA" id="ARBA00022612"/>
    </source>
</evidence>
<protein>
    <submittedName>
        <fullName evidence="17">Integrase, catalytic region, zinc finger, CCHC-type containing protein</fullName>
    </submittedName>
</protein>
<evidence type="ECO:0000256" key="7">
    <source>
        <dbReference type="ARBA" id="ARBA00022759"/>
    </source>
</evidence>
<accession>A0ABQ5ED66</accession>
<feature type="domain" description="Integrase catalytic" evidence="16">
    <location>
        <begin position="428"/>
        <end position="491"/>
    </location>
</feature>
<comment type="caution">
    <text evidence="17">The sequence shown here is derived from an EMBL/GenBank/DDBJ whole genome shotgun (WGS) entry which is preliminary data.</text>
</comment>
<keyword evidence="6" id="KW-0547">Nucleotide-binding</keyword>
<evidence type="ECO:0000259" key="16">
    <source>
        <dbReference type="PROSITE" id="PS50994"/>
    </source>
</evidence>
<dbReference type="InterPro" id="IPR054722">
    <property type="entry name" value="PolX-like_BBD"/>
</dbReference>
<keyword evidence="7" id="KW-0255">Endonuclease</keyword>
<dbReference type="Gene3D" id="3.30.420.10">
    <property type="entry name" value="Ribonuclease H-like superfamily/Ribonuclease H"/>
    <property type="match status" value="1"/>
</dbReference>
<keyword evidence="13" id="KW-0548">Nucleotidyltransferase</keyword>
<keyword evidence="8" id="KW-0378">Hydrolase</keyword>
<gene>
    <name evidence="17" type="ORF">Tco_0974995</name>
</gene>
<sequence length="491" mass="56457">MATMRRKCSKMFELRLQAILQRVNAKTAVEKWTLYARIVLQPKERNRVSENITKDNNYLKEFLKADERAKRVQKQAEFQLYRDRDIIRDLEKQRDKLSQENLFQRDIKEMKDAFEQNDVYLDEIERQNDLLKDPLLEAPLNMILTLLNATSSVKRPKSRDSHVKTSVLDVSKNEAKKEAVYVRQNKQTDNTFANVVSNKDNVIDAAAANASKVKTLLCVSCMKSVLIPCHDKCVAKHKLNVVQIVLWVVDSGCSKHMTGDCALLRNFVEKFMGTVRFRNDNFAAITGYGDYIHGNITICHVYYVEGLGHHLFSVRQFCDGDLEVAFRSKTCYVRNLKGDDLLIGRHDLNLYTISISDMAASSPVCIMSKATSSKSWLWHRRLSHLNLGTINDLTKLDLVDGLPKFKYGKDHLCSACEREKSKKASHPPKVIPSDYSKLELLHMDLCGPMRVASVNGKKYILVIVDDFSRFTWVYFLRSKDETLEIIKKFIT</sequence>
<dbReference type="InterPro" id="IPR001584">
    <property type="entry name" value="Integrase_cat-core"/>
</dbReference>
<evidence type="ECO:0000256" key="12">
    <source>
        <dbReference type="ARBA" id="ARBA00022918"/>
    </source>
</evidence>
<evidence type="ECO:0000256" key="9">
    <source>
        <dbReference type="ARBA" id="ARBA00022840"/>
    </source>
</evidence>
<dbReference type="InterPro" id="IPR025724">
    <property type="entry name" value="GAG-pre-integrase_dom"/>
</dbReference>
<evidence type="ECO:0000256" key="10">
    <source>
        <dbReference type="ARBA" id="ARBA00022842"/>
    </source>
</evidence>
<evidence type="ECO:0000256" key="4">
    <source>
        <dbReference type="ARBA" id="ARBA00022722"/>
    </source>
</evidence>
<reference evidence="17" key="1">
    <citation type="journal article" date="2022" name="Int. J. Mol. Sci.">
        <title>Draft Genome of Tanacetum Coccineum: Genomic Comparison of Closely Related Tanacetum-Family Plants.</title>
        <authorList>
            <person name="Yamashiro T."/>
            <person name="Shiraishi A."/>
            <person name="Nakayama K."/>
            <person name="Satake H."/>
        </authorList>
    </citation>
    <scope>NUCLEOTIDE SEQUENCE</scope>
</reference>
<keyword evidence="13" id="KW-0239">DNA-directed DNA polymerase</keyword>
<keyword evidence="4" id="KW-0540">Nuclease</keyword>
<keyword evidence="12" id="KW-0695">RNA-directed DNA polymerase</keyword>
<evidence type="ECO:0000313" key="18">
    <source>
        <dbReference type="Proteomes" id="UP001151760"/>
    </source>
</evidence>
<evidence type="ECO:0000256" key="8">
    <source>
        <dbReference type="ARBA" id="ARBA00022801"/>
    </source>
</evidence>
<dbReference type="InterPro" id="IPR036397">
    <property type="entry name" value="RNaseH_sf"/>
</dbReference>
<keyword evidence="18" id="KW-1185">Reference proteome</keyword>
<keyword evidence="3" id="KW-0645">Protease</keyword>
<dbReference type="PANTHER" id="PTHR42648">
    <property type="entry name" value="TRANSPOSASE, PUTATIVE-RELATED"/>
    <property type="match status" value="1"/>
</dbReference>
<keyword evidence="14" id="KW-0917">Virion maturation</keyword>